<dbReference type="PANTHER" id="PTHR45782">
    <property type="entry name" value="MITOCHONDRIAL RIBOSOME-ASSOCIATED GTPASE 1"/>
    <property type="match status" value="1"/>
</dbReference>
<dbReference type="PANTHER" id="PTHR45782:SF1">
    <property type="entry name" value="DAR GTPASE 2, MITOCHONDRIAL"/>
    <property type="match status" value="1"/>
</dbReference>
<evidence type="ECO:0000256" key="2">
    <source>
        <dbReference type="ARBA" id="ARBA00023134"/>
    </source>
</evidence>
<dbReference type="Gene3D" id="3.40.50.300">
    <property type="entry name" value="P-loop containing nucleotide triphosphate hydrolases"/>
    <property type="match status" value="1"/>
</dbReference>
<dbReference type="GO" id="GO:0005525">
    <property type="term" value="F:GTP binding"/>
    <property type="evidence" value="ECO:0007669"/>
    <property type="project" value="UniProtKB-KW"/>
</dbReference>
<dbReference type="SUPFAM" id="SSF52540">
    <property type="entry name" value="P-loop containing nucleoside triphosphate hydrolases"/>
    <property type="match status" value="1"/>
</dbReference>
<evidence type="ECO:0000256" key="1">
    <source>
        <dbReference type="ARBA" id="ARBA00022741"/>
    </source>
</evidence>
<name>A0A0E0MB14_ORYPU</name>
<accession>A0A0E0MB14</accession>
<sequence>MAATEAFSRRLSAAVRGLSGAWYGRHMAAADRAIRSRIPLVDLVLEVRDARVWCPTALQLLSCLPLLQTESSIVSLMRLLILTPQVPAASAFAPLHRRSPEPDRRRLVVLNKADLADPSETEKWMAYTKQTSCSCVALNSHSREGIKELLNAVRARIREIKLGESDCTGTVLLVGIPNVGKSAIVNAMHQIGRIGAAEKGKLKHAIVSSHPGETRDISGYKVASHPNIYVLDTPGVLSPVFFNDESGPLLALTGAIKDSMLQEFEIAQFLLAILNSREECKEWENLNQVGDMSSFSRVMSSSTLHNKRQYASDHTQDFVVKAVRQVLFDSISSFKGHLGNENELKSLIECQFIALQEALRVSAELSENVHKLVAMKLLNLYRTGRLGRYTLDCTPDVRKEIVS</sequence>
<organism evidence="4">
    <name type="scientific">Oryza punctata</name>
    <name type="common">Red rice</name>
    <dbReference type="NCBI Taxonomy" id="4537"/>
    <lineage>
        <taxon>Eukaryota</taxon>
        <taxon>Viridiplantae</taxon>
        <taxon>Streptophyta</taxon>
        <taxon>Embryophyta</taxon>
        <taxon>Tracheophyta</taxon>
        <taxon>Spermatophyta</taxon>
        <taxon>Magnoliopsida</taxon>
        <taxon>Liliopsida</taxon>
        <taxon>Poales</taxon>
        <taxon>Poaceae</taxon>
        <taxon>BOP clade</taxon>
        <taxon>Oryzoideae</taxon>
        <taxon>Oryzeae</taxon>
        <taxon>Oryzinae</taxon>
        <taxon>Oryza</taxon>
    </lineage>
</organism>
<dbReference type="Gramene" id="OPUNC10G17640.2">
    <property type="protein sequence ID" value="OPUNC10G17640.2"/>
    <property type="gene ID" value="OPUNC10G17640"/>
</dbReference>
<keyword evidence="1" id="KW-0547">Nucleotide-binding</keyword>
<protein>
    <recommendedName>
        <fullName evidence="3">G domain-containing protein</fullName>
    </recommendedName>
</protein>
<proteinExistence type="predicted"/>
<reference evidence="4" key="1">
    <citation type="submission" date="2015-04" db="UniProtKB">
        <authorList>
            <consortium name="EnsemblPlants"/>
        </authorList>
    </citation>
    <scope>IDENTIFICATION</scope>
</reference>
<evidence type="ECO:0000259" key="3">
    <source>
        <dbReference type="Pfam" id="PF01926"/>
    </source>
</evidence>
<dbReference type="OMA" id="TDHTQDC"/>
<keyword evidence="5" id="KW-1185">Reference proteome</keyword>
<evidence type="ECO:0000313" key="4">
    <source>
        <dbReference type="EnsemblPlants" id="OPUNC10G17640.1"/>
    </source>
</evidence>
<dbReference type="CDD" id="cd01856">
    <property type="entry name" value="YlqF"/>
    <property type="match status" value="1"/>
</dbReference>
<dbReference type="Gramene" id="OPUNC10G17640.1">
    <property type="protein sequence ID" value="OPUNC10G17640.1"/>
    <property type="gene ID" value="OPUNC10G17640"/>
</dbReference>
<dbReference type="GO" id="GO:0003924">
    <property type="term" value="F:GTPase activity"/>
    <property type="evidence" value="ECO:0007669"/>
    <property type="project" value="TreeGrafter"/>
</dbReference>
<dbReference type="EnsemblPlants" id="OPUNC10G17640.1">
    <property type="protein sequence ID" value="OPUNC10G17640.1"/>
    <property type="gene ID" value="OPUNC10G17640"/>
</dbReference>
<dbReference type="STRING" id="4537.A0A0E0MB14"/>
<dbReference type="GO" id="GO:0032543">
    <property type="term" value="P:mitochondrial translation"/>
    <property type="evidence" value="ECO:0007669"/>
    <property type="project" value="TreeGrafter"/>
</dbReference>
<feature type="domain" description="G" evidence="3">
    <location>
        <begin position="170"/>
        <end position="278"/>
    </location>
</feature>
<dbReference type="InterPro" id="IPR027417">
    <property type="entry name" value="P-loop_NTPase"/>
</dbReference>
<dbReference type="eggNOG" id="KOG2485">
    <property type="taxonomic scope" value="Eukaryota"/>
</dbReference>
<dbReference type="AlphaFoldDB" id="A0A0E0MB14"/>
<dbReference type="Pfam" id="PF01926">
    <property type="entry name" value="MMR_HSR1"/>
    <property type="match status" value="1"/>
</dbReference>
<dbReference type="GO" id="GO:0005739">
    <property type="term" value="C:mitochondrion"/>
    <property type="evidence" value="ECO:0007669"/>
    <property type="project" value="TreeGrafter"/>
</dbReference>
<dbReference type="EnsemblPlants" id="OPUNC10G17640.2">
    <property type="protein sequence ID" value="OPUNC10G17640.2"/>
    <property type="gene ID" value="OPUNC10G17640"/>
</dbReference>
<dbReference type="InterPro" id="IPR006073">
    <property type="entry name" value="GTP-bd"/>
</dbReference>
<reference evidence="4" key="2">
    <citation type="submission" date="2018-05" db="EMBL/GenBank/DDBJ databases">
        <title>OpunRS2 (Oryza punctata Reference Sequence Version 2).</title>
        <authorList>
            <person name="Zhang J."/>
            <person name="Kudrna D."/>
            <person name="Lee S."/>
            <person name="Talag J."/>
            <person name="Welchert J."/>
            <person name="Wing R.A."/>
        </authorList>
    </citation>
    <scope>NUCLEOTIDE SEQUENCE [LARGE SCALE GENOMIC DNA]</scope>
</reference>
<evidence type="ECO:0000313" key="5">
    <source>
        <dbReference type="Proteomes" id="UP000026962"/>
    </source>
</evidence>
<keyword evidence="2" id="KW-0342">GTP-binding</keyword>
<dbReference type="HOGENOM" id="CLU_011106_0_3_1"/>
<dbReference type="Proteomes" id="UP000026962">
    <property type="component" value="Chromosome 10"/>
</dbReference>